<name>A0A7T0PXH3_9ACTO</name>
<gene>
    <name evidence="1" type="ORF">ID810_03085</name>
</gene>
<dbReference type="PIRSF" id="PIRSF028846">
    <property type="entry name" value="UCP028846"/>
    <property type="match status" value="1"/>
</dbReference>
<dbReference type="InterPro" id="IPR008313">
    <property type="entry name" value="GH125"/>
</dbReference>
<dbReference type="PANTHER" id="PTHR31047:SF0">
    <property type="entry name" value="MEIOTICALLY UP-REGULATED GENE 157 PROTEIN"/>
    <property type="match status" value="1"/>
</dbReference>
<dbReference type="InterPro" id="IPR008928">
    <property type="entry name" value="6-hairpin_glycosidase_sf"/>
</dbReference>
<dbReference type="Gene3D" id="1.50.10.10">
    <property type="match status" value="1"/>
</dbReference>
<keyword evidence="2" id="KW-1185">Reference proteome</keyword>
<dbReference type="Proteomes" id="UP000594637">
    <property type="component" value="Chromosome"/>
</dbReference>
<organism evidence="1 2">
    <name type="scientific">Actinomyces respiraculi</name>
    <dbReference type="NCBI Taxonomy" id="2744574"/>
    <lineage>
        <taxon>Bacteria</taxon>
        <taxon>Bacillati</taxon>
        <taxon>Actinomycetota</taxon>
        <taxon>Actinomycetes</taxon>
        <taxon>Actinomycetales</taxon>
        <taxon>Actinomycetaceae</taxon>
        <taxon>Actinomyces</taxon>
    </lineage>
</organism>
<dbReference type="SUPFAM" id="SSF48208">
    <property type="entry name" value="Six-hairpin glycosidases"/>
    <property type="match status" value="1"/>
</dbReference>
<dbReference type="GO" id="GO:0005975">
    <property type="term" value="P:carbohydrate metabolic process"/>
    <property type="evidence" value="ECO:0007669"/>
    <property type="project" value="InterPro"/>
</dbReference>
<accession>A0A7T0PXH3</accession>
<reference evidence="1 2" key="1">
    <citation type="submission" date="2020-11" db="EMBL/GenBank/DDBJ databases">
        <title>Actinomyces sp. ZJ750.</title>
        <authorList>
            <person name="Zhou J."/>
        </authorList>
    </citation>
    <scope>NUCLEOTIDE SEQUENCE [LARGE SCALE GENOMIC DNA]</scope>
    <source>
        <strain evidence="1 2">ZJ750</strain>
    </source>
</reference>
<evidence type="ECO:0000313" key="2">
    <source>
        <dbReference type="Proteomes" id="UP000594637"/>
    </source>
</evidence>
<dbReference type="AlphaFoldDB" id="A0A7T0PXH3"/>
<dbReference type="SMART" id="SM01149">
    <property type="entry name" value="DUF1237"/>
    <property type="match status" value="1"/>
</dbReference>
<dbReference type="PANTHER" id="PTHR31047">
    <property type="entry name" value="MEIOTICALLY UP-REGULATED GENE 157 PROTEIN"/>
    <property type="match status" value="1"/>
</dbReference>
<sequence length="426" mass="46430">MAGTEPGRARTNPAGAALRAALDAWGARIARACGPVAGQRFASLMLDTWETTMRWHEERVFVITGDIPAMWLRDSSAQVLPFMRLLDLDEVAQTIRGVVREQWRCIGLDPYANAFNIAPNGAHFDPEDLDLHPGVWERKYEVDSLAFPVRLAHQLWLRTGDSSHLDETVHAGARSIVDLWALEQDHSRSTYRHVRPGEPADTLPRGGAGAPVAVTGMTWSGFRPSDDAAVHGYNIPAQLMAVSALGAIAEVAVKVWDDPALAARATGLAGEISGGVDRFGRDGERYLYEVDGLGATLAMDDANMPSLLSLPLVSDVAADSPQYLATRRWVLSQDNPFFNTGRWARGVGSPHTPPGYVWHIALAVQGLTGTVEEARACLETILATDGGTGMTHESFNPDDPSEFTRPWFSWSNSMACELMMDLTERS</sequence>
<dbReference type="KEGG" id="arep:ID810_03085"/>
<dbReference type="Pfam" id="PF06824">
    <property type="entry name" value="Glyco_hydro_125"/>
    <property type="match status" value="1"/>
</dbReference>
<evidence type="ECO:0000313" key="1">
    <source>
        <dbReference type="EMBL" id="QPL06518.1"/>
    </source>
</evidence>
<proteinExistence type="predicted"/>
<protein>
    <submittedName>
        <fullName evidence="1">Glycoside hydrolase family 125 protein</fullName>
    </submittedName>
</protein>
<dbReference type="EMBL" id="CP063989">
    <property type="protein sequence ID" value="QPL06518.1"/>
    <property type="molecule type" value="Genomic_DNA"/>
</dbReference>
<dbReference type="GO" id="GO:0016787">
    <property type="term" value="F:hydrolase activity"/>
    <property type="evidence" value="ECO:0007669"/>
    <property type="project" value="UniProtKB-KW"/>
</dbReference>
<dbReference type="InterPro" id="IPR012341">
    <property type="entry name" value="6hp_glycosidase-like_sf"/>
</dbReference>
<keyword evidence="1" id="KW-0378">Hydrolase</keyword>